<protein>
    <submittedName>
        <fullName evidence="2">Uncharacterized protein</fullName>
    </submittedName>
</protein>
<dbReference type="AlphaFoldDB" id="A0AAV0E9V1"/>
<organism evidence="2 3">
    <name type="scientific">Cuscuta epithymum</name>
    <dbReference type="NCBI Taxonomy" id="186058"/>
    <lineage>
        <taxon>Eukaryota</taxon>
        <taxon>Viridiplantae</taxon>
        <taxon>Streptophyta</taxon>
        <taxon>Embryophyta</taxon>
        <taxon>Tracheophyta</taxon>
        <taxon>Spermatophyta</taxon>
        <taxon>Magnoliopsida</taxon>
        <taxon>eudicotyledons</taxon>
        <taxon>Gunneridae</taxon>
        <taxon>Pentapetalae</taxon>
        <taxon>asterids</taxon>
        <taxon>lamiids</taxon>
        <taxon>Solanales</taxon>
        <taxon>Convolvulaceae</taxon>
        <taxon>Cuscuteae</taxon>
        <taxon>Cuscuta</taxon>
        <taxon>Cuscuta subgen. Cuscuta</taxon>
    </lineage>
</organism>
<accession>A0AAV0E9V1</accession>
<evidence type="ECO:0000313" key="3">
    <source>
        <dbReference type="Proteomes" id="UP001152523"/>
    </source>
</evidence>
<name>A0AAV0E9V1_9ASTE</name>
<feature type="region of interest" description="Disordered" evidence="1">
    <location>
        <begin position="23"/>
        <end position="43"/>
    </location>
</feature>
<evidence type="ECO:0000313" key="2">
    <source>
        <dbReference type="EMBL" id="CAH9116778.1"/>
    </source>
</evidence>
<gene>
    <name evidence="2" type="ORF">CEPIT_LOCUS21599</name>
</gene>
<comment type="caution">
    <text evidence="2">The sequence shown here is derived from an EMBL/GenBank/DDBJ whole genome shotgun (WGS) entry which is preliminary data.</text>
</comment>
<proteinExistence type="predicted"/>
<dbReference type="Proteomes" id="UP001152523">
    <property type="component" value="Unassembled WGS sequence"/>
</dbReference>
<evidence type="ECO:0000256" key="1">
    <source>
        <dbReference type="SAM" id="MobiDB-lite"/>
    </source>
</evidence>
<reference evidence="2" key="1">
    <citation type="submission" date="2022-07" db="EMBL/GenBank/DDBJ databases">
        <authorList>
            <person name="Macas J."/>
            <person name="Novak P."/>
            <person name="Neumann P."/>
        </authorList>
    </citation>
    <scope>NUCLEOTIDE SEQUENCE</scope>
</reference>
<dbReference type="EMBL" id="CAMAPF010000299">
    <property type="protein sequence ID" value="CAH9116778.1"/>
    <property type="molecule type" value="Genomic_DNA"/>
</dbReference>
<sequence>MRSVTWAPQGRCPIFQTGNFFRERDPRFQRRGRQRREQTHPALGCRCGSSEAWQRRPVRNRRPQHWDSLTSLSGDRAQAFRRADWSLRPDRSLQRSSRPRQTDWFSSHVCSYYQKQGDFHGRGIPGTKHVGAMARDNMIRQEENGFDIFIESKSFHFEIIDCNAIHVSESKNGISSAINLDLARVKWLKDSIHKIFSGNRFCTRMELHKSLTIFYDANYFGGFVRIIERGYDSLFIPEGWNGHGINLFLSGLTKAITLMNSIASNIAIEQDSGEVVLDTRSMNLDFLPFDGDYPHSWDTELSISGALLQVDIDRFENRSLDLVTIEDVQNPLMIIEPEQTSDEFAQLKKFFHDTLTNGVDSLSHYLLCEFERLLTSTLGNLTMGSCNDGKTSEIENATEQKENSGGGIRSGHAHLGGVSRGNLSDVFDCDEFYGGPDSIISGDEFLGHVSENEKRVPFSTMEDLWDSDTNEIICQKALLVTPDNCLPTQNLNTQKRMYKKRNQRSHLMRTRSQTRAEL</sequence>
<keyword evidence="3" id="KW-1185">Reference proteome</keyword>